<name>A0ABT9RMV2_9ACTN</name>
<evidence type="ECO:0000256" key="1">
    <source>
        <dbReference type="SAM" id="MobiDB-lite"/>
    </source>
</evidence>
<feature type="region of interest" description="Disordered" evidence="1">
    <location>
        <begin position="69"/>
        <end position="104"/>
    </location>
</feature>
<evidence type="ECO:0000313" key="2">
    <source>
        <dbReference type="EMBL" id="MDP9870413.1"/>
    </source>
</evidence>
<sequence>MADKTTTNFPKMGTEAATTWSNVSSRASQGLRTPRQAYSMVNDSLAGSRRNILERLGHKGAVQVRYSYPNSPESAATGRNVYLLPPSTGNRQFWDKRQYGQTAQ</sequence>
<dbReference type="Proteomes" id="UP001230426">
    <property type="component" value="Unassembled WGS sequence"/>
</dbReference>
<keyword evidence="3" id="KW-1185">Reference proteome</keyword>
<accession>A0ABT9RMV2</accession>
<dbReference type="EMBL" id="JAUSRB010000004">
    <property type="protein sequence ID" value="MDP9870413.1"/>
    <property type="molecule type" value="Genomic_DNA"/>
</dbReference>
<dbReference type="RefSeq" id="WP_306876321.1">
    <property type="nucleotide sequence ID" value="NZ_JAUSRB010000004.1"/>
</dbReference>
<evidence type="ECO:0000313" key="3">
    <source>
        <dbReference type="Proteomes" id="UP001230426"/>
    </source>
</evidence>
<protein>
    <submittedName>
        <fullName evidence="2">Uncharacterized protein</fullName>
    </submittedName>
</protein>
<comment type="caution">
    <text evidence="2">The sequence shown here is derived from an EMBL/GenBank/DDBJ whole genome shotgun (WGS) entry which is preliminary data.</text>
</comment>
<proteinExistence type="predicted"/>
<organism evidence="2 3">
    <name type="scientific">Streptosporangium brasiliense</name>
    <dbReference type="NCBI Taxonomy" id="47480"/>
    <lineage>
        <taxon>Bacteria</taxon>
        <taxon>Bacillati</taxon>
        <taxon>Actinomycetota</taxon>
        <taxon>Actinomycetes</taxon>
        <taxon>Streptosporangiales</taxon>
        <taxon>Streptosporangiaceae</taxon>
        <taxon>Streptosporangium</taxon>
    </lineage>
</organism>
<gene>
    <name evidence="2" type="ORF">J2S55_009751</name>
</gene>
<reference evidence="2 3" key="1">
    <citation type="submission" date="2023-07" db="EMBL/GenBank/DDBJ databases">
        <title>Sequencing the genomes of 1000 actinobacteria strains.</title>
        <authorList>
            <person name="Klenk H.-P."/>
        </authorList>
    </citation>
    <scope>NUCLEOTIDE SEQUENCE [LARGE SCALE GENOMIC DNA]</scope>
    <source>
        <strain evidence="2 3">DSM 44109</strain>
    </source>
</reference>